<dbReference type="EMBL" id="CP126658">
    <property type="protein sequence ID" value="WJZ98786.1"/>
    <property type="molecule type" value="Genomic_DNA"/>
</dbReference>
<evidence type="ECO:0000313" key="1">
    <source>
        <dbReference type="EMBL" id="WJZ98786.1"/>
    </source>
</evidence>
<organism evidence="1 2">
    <name type="scientific">Vitis vinifera</name>
    <name type="common">Grape</name>
    <dbReference type="NCBI Taxonomy" id="29760"/>
    <lineage>
        <taxon>Eukaryota</taxon>
        <taxon>Viridiplantae</taxon>
        <taxon>Streptophyta</taxon>
        <taxon>Embryophyta</taxon>
        <taxon>Tracheophyta</taxon>
        <taxon>Spermatophyta</taxon>
        <taxon>Magnoliopsida</taxon>
        <taxon>eudicotyledons</taxon>
        <taxon>Gunneridae</taxon>
        <taxon>Pentapetalae</taxon>
        <taxon>rosids</taxon>
        <taxon>Vitales</taxon>
        <taxon>Vitaceae</taxon>
        <taxon>Viteae</taxon>
        <taxon>Vitis</taxon>
    </lineage>
</organism>
<sequence>MVLWIDELEVWVGLESRVEGELNLRGLHMEHSHLSGAKGILWMACFLESNQRNFKDKRCLMLGVIIVLLFHDWKRTAFPRMTSFPEESLKIDVGDMCTHGMEPSLFDFHIHYGVMRAISKSLRISQDEIIKAFLLGLHQTSGHTLPHTIMCRHPMRHLICNITLGGHWAKREKSPSMSTDLSPNEPTFTVAWRAIH</sequence>
<keyword evidence="2" id="KW-1185">Reference proteome</keyword>
<reference evidence="1 2" key="1">
    <citation type="journal article" date="2023" name="Hortic Res">
        <title>The complete reference genome for grapevine (Vitis vinifera L.) genetics and breeding.</title>
        <authorList>
            <person name="Shi X."/>
            <person name="Cao S."/>
            <person name="Wang X."/>
            <person name="Huang S."/>
            <person name="Wang Y."/>
            <person name="Liu Z."/>
            <person name="Liu W."/>
            <person name="Leng X."/>
            <person name="Peng Y."/>
            <person name="Wang N."/>
            <person name="Wang Y."/>
            <person name="Ma Z."/>
            <person name="Xu X."/>
            <person name="Zhang F."/>
            <person name="Xue H."/>
            <person name="Zhong H."/>
            <person name="Wang Y."/>
            <person name="Zhang K."/>
            <person name="Velt A."/>
            <person name="Avia K."/>
            <person name="Holtgrawe D."/>
            <person name="Grimplet J."/>
            <person name="Matus J.T."/>
            <person name="Ware D."/>
            <person name="Wu X."/>
            <person name="Wang H."/>
            <person name="Liu C."/>
            <person name="Fang Y."/>
            <person name="Rustenholz C."/>
            <person name="Cheng Z."/>
            <person name="Xiao H."/>
            <person name="Zhou Y."/>
        </authorList>
    </citation>
    <scope>NUCLEOTIDE SEQUENCE [LARGE SCALE GENOMIC DNA]</scope>
    <source>
        <strain evidence="2">cv. Pinot noir / PN40024</strain>
        <tissue evidence="1">Leaf</tissue>
    </source>
</reference>
<proteinExistence type="predicted"/>
<gene>
    <name evidence="1" type="ORF">VitviT2T_017292</name>
</gene>
<dbReference type="Proteomes" id="UP001227230">
    <property type="component" value="Chromosome 11"/>
</dbReference>
<evidence type="ECO:0000313" key="2">
    <source>
        <dbReference type="Proteomes" id="UP001227230"/>
    </source>
</evidence>
<name>A0ABY9CW42_VITVI</name>
<accession>A0ABY9CW42</accession>
<protein>
    <submittedName>
        <fullName evidence="1">Uncharacterized protein</fullName>
    </submittedName>
</protein>